<name>A0A1T5CGH1_9SPHN</name>
<reference evidence="3" key="1">
    <citation type="submission" date="2017-02" db="EMBL/GenBank/DDBJ databases">
        <authorList>
            <person name="Varghese N."/>
            <person name="Submissions S."/>
        </authorList>
    </citation>
    <scope>NUCLEOTIDE SEQUENCE [LARGE SCALE GENOMIC DNA]</scope>
    <source>
        <strain evidence="3">R11H</strain>
    </source>
</reference>
<feature type="signal peptide" evidence="1">
    <location>
        <begin position="1"/>
        <end position="19"/>
    </location>
</feature>
<protein>
    <recommendedName>
        <fullName evidence="4">TonB-dependent receptor</fullName>
    </recommendedName>
</protein>
<evidence type="ECO:0000256" key="1">
    <source>
        <dbReference type="SAM" id="SignalP"/>
    </source>
</evidence>
<gene>
    <name evidence="2" type="ORF">SAMN06295937_101027</name>
</gene>
<evidence type="ECO:0000313" key="2">
    <source>
        <dbReference type="EMBL" id="SKB58220.1"/>
    </source>
</evidence>
<dbReference type="AlphaFoldDB" id="A0A1T5CGH1"/>
<keyword evidence="3" id="KW-1185">Reference proteome</keyword>
<dbReference type="EMBL" id="FUYP01000010">
    <property type="protein sequence ID" value="SKB58220.1"/>
    <property type="molecule type" value="Genomic_DNA"/>
</dbReference>
<accession>A0A1T5CGH1</accession>
<organism evidence="2 3">
    <name type="scientific">Sphingopyxis flava</name>
    <dbReference type="NCBI Taxonomy" id="1507287"/>
    <lineage>
        <taxon>Bacteria</taxon>
        <taxon>Pseudomonadati</taxon>
        <taxon>Pseudomonadota</taxon>
        <taxon>Alphaproteobacteria</taxon>
        <taxon>Sphingomonadales</taxon>
        <taxon>Sphingomonadaceae</taxon>
        <taxon>Sphingopyxis</taxon>
    </lineage>
</organism>
<dbReference type="RefSeq" id="WP_079638485.1">
    <property type="nucleotide sequence ID" value="NZ_FUYP01000010.1"/>
</dbReference>
<evidence type="ECO:0008006" key="4">
    <source>
        <dbReference type="Google" id="ProtNLM"/>
    </source>
</evidence>
<evidence type="ECO:0000313" key="3">
    <source>
        <dbReference type="Proteomes" id="UP000190044"/>
    </source>
</evidence>
<dbReference type="OrthoDB" id="7618846at2"/>
<feature type="chain" id="PRO_5010517451" description="TonB-dependent receptor" evidence="1">
    <location>
        <begin position="20"/>
        <end position="233"/>
    </location>
</feature>
<dbReference type="Proteomes" id="UP000190044">
    <property type="component" value="Unassembled WGS sequence"/>
</dbReference>
<proteinExistence type="predicted"/>
<keyword evidence="1" id="KW-0732">Signal</keyword>
<sequence>MRAFIFGAALFAATTAAIAQDNSNIVGEVVVTGQRASADYLSDEQTVVGLRRTADSAIQPVKFTSDSRDEDMRKREIHAMLEAAIRRADAAGAELATGDFELSKVTLANYKDLAFARGARPDTSEIGLFVKASLAGSVGSAQGRIDNFIKSVPATGRALIEKRGSITLTIINPDQYRDPIVGLIAAEALKTAAAFGSGYGVEVAGLNEQLIWAQASATEVFLYIPYRFTVRPK</sequence>